<evidence type="ECO:0000256" key="2">
    <source>
        <dbReference type="ARBA" id="ARBA00022801"/>
    </source>
</evidence>
<keyword evidence="7" id="KW-1185">Reference proteome</keyword>
<dbReference type="Proteomes" id="UP000005237">
    <property type="component" value="Unassembled WGS sequence"/>
</dbReference>
<keyword evidence="2" id="KW-0378">Hydrolase</keyword>
<name>A0A8R1ICJ0_CAEJA</name>
<dbReference type="InterPro" id="IPR032815">
    <property type="entry name" value="S8_pro-domain"/>
</dbReference>
<keyword evidence="1" id="KW-0645">Protease</keyword>
<feature type="region of interest" description="Disordered" evidence="4">
    <location>
        <begin position="62"/>
        <end position="88"/>
    </location>
</feature>
<proteinExistence type="predicted"/>
<evidence type="ECO:0000259" key="5">
    <source>
        <dbReference type="Pfam" id="PF16470"/>
    </source>
</evidence>
<dbReference type="GO" id="GO:0000139">
    <property type="term" value="C:Golgi membrane"/>
    <property type="evidence" value="ECO:0007669"/>
    <property type="project" value="TreeGrafter"/>
</dbReference>
<dbReference type="AlphaFoldDB" id="A0A8R1ICJ0"/>
<accession>A0A8R1ICJ0</accession>
<evidence type="ECO:0000256" key="3">
    <source>
        <dbReference type="ARBA" id="ARBA00022825"/>
    </source>
</evidence>
<dbReference type="InterPro" id="IPR038466">
    <property type="entry name" value="S8_pro-domain_sf"/>
</dbReference>
<dbReference type="PANTHER" id="PTHR42884:SF3">
    <property type="entry name" value="FURIN-LIKE PROTEASE 1, ISOFORMS 1_1-X_2"/>
    <property type="match status" value="1"/>
</dbReference>
<sequence length="175" mass="20705">IIPGDEFYLFRDDRKKSRSARKARSLSANQLQHEHEVMWMEQQVARRRVKRGYRRVRHTDDNEIVEDEEAQVSKSRNRKHPDPNDPLWTDMWGTANKVLRRVKRAPSHSLRLHALGVQNRDAEARDRTVNCACIWSDGIQRNQRETSATLSRRQRGRLVHSEWSEFSALFTDVTF</sequence>
<reference evidence="6" key="2">
    <citation type="submission" date="2022-06" db="UniProtKB">
        <authorList>
            <consortium name="EnsemblMetazoa"/>
        </authorList>
    </citation>
    <scope>IDENTIFICATION</scope>
    <source>
        <strain evidence="6">DF5081</strain>
    </source>
</reference>
<reference evidence="7" key="1">
    <citation type="submission" date="2010-08" db="EMBL/GenBank/DDBJ databases">
        <authorList>
            <consortium name="Caenorhabditis japonica Sequencing Consortium"/>
            <person name="Wilson R.K."/>
        </authorList>
    </citation>
    <scope>NUCLEOTIDE SEQUENCE [LARGE SCALE GENOMIC DNA]</scope>
    <source>
        <strain evidence="7">DF5081</strain>
    </source>
</reference>
<dbReference type="Pfam" id="PF16470">
    <property type="entry name" value="S8_pro-domain"/>
    <property type="match status" value="1"/>
</dbReference>
<evidence type="ECO:0000313" key="7">
    <source>
        <dbReference type="Proteomes" id="UP000005237"/>
    </source>
</evidence>
<dbReference type="PANTHER" id="PTHR42884">
    <property type="entry name" value="PROPROTEIN CONVERTASE SUBTILISIN/KEXIN-RELATED"/>
    <property type="match status" value="1"/>
</dbReference>
<feature type="domain" description="Peptidase S8 pro-domain" evidence="5">
    <location>
        <begin position="2"/>
        <end position="51"/>
    </location>
</feature>
<dbReference type="Gene3D" id="3.30.70.850">
    <property type="entry name" value="Peptidase S8, pro-domain"/>
    <property type="match status" value="1"/>
</dbReference>
<evidence type="ECO:0000313" key="6">
    <source>
        <dbReference type="EnsemblMetazoa" id="CJA33185.1"/>
    </source>
</evidence>
<keyword evidence="3" id="KW-0720">Serine protease</keyword>
<dbReference type="EnsemblMetazoa" id="CJA33185.1">
    <property type="protein sequence ID" value="CJA33185.1"/>
    <property type="gene ID" value="WBGene00209032"/>
</dbReference>
<dbReference type="GO" id="GO:0005802">
    <property type="term" value="C:trans-Golgi network"/>
    <property type="evidence" value="ECO:0007669"/>
    <property type="project" value="TreeGrafter"/>
</dbReference>
<dbReference type="GO" id="GO:0004252">
    <property type="term" value="F:serine-type endopeptidase activity"/>
    <property type="evidence" value="ECO:0007669"/>
    <property type="project" value="TreeGrafter"/>
</dbReference>
<dbReference type="GO" id="GO:0016486">
    <property type="term" value="P:peptide hormone processing"/>
    <property type="evidence" value="ECO:0007669"/>
    <property type="project" value="TreeGrafter"/>
</dbReference>
<evidence type="ECO:0000256" key="4">
    <source>
        <dbReference type="SAM" id="MobiDB-lite"/>
    </source>
</evidence>
<evidence type="ECO:0000256" key="1">
    <source>
        <dbReference type="ARBA" id="ARBA00022670"/>
    </source>
</evidence>
<organism evidence="6 7">
    <name type="scientific">Caenorhabditis japonica</name>
    <dbReference type="NCBI Taxonomy" id="281687"/>
    <lineage>
        <taxon>Eukaryota</taxon>
        <taxon>Metazoa</taxon>
        <taxon>Ecdysozoa</taxon>
        <taxon>Nematoda</taxon>
        <taxon>Chromadorea</taxon>
        <taxon>Rhabditida</taxon>
        <taxon>Rhabditina</taxon>
        <taxon>Rhabditomorpha</taxon>
        <taxon>Rhabditoidea</taxon>
        <taxon>Rhabditidae</taxon>
        <taxon>Peloderinae</taxon>
        <taxon>Caenorhabditis</taxon>
    </lineage>
</organism>
<protein>
    <submittedName>
        <fullName evidence="6">S8_pro-domain domain-containing protein</fullName>
    </submittedName>
</protein>